<dbReference type="AlphaFoldDB" id="A0A397WNL6"/>
<accession>A0A397WNL6</accession>
<dbReference type="GO" id="GO:0046982">
    <property type="term" value="F:protein heterodimerization activity"/>
    <property type="evidence" value="ECO:0007669"/>
    <property type="project" value="InterPro"/>
</dbReference>
<sequence length="78" mass="8494">MVRGERGIPMAAVERILKSKGAKAGVERVSDKAVKFLKTALEDVAYDIAQRANSLAKHGKRTTVKPEDVKIAAKAFTR</sequence>
<name>A0A397WNL6_9ARCH</name>
<dbReference type="GO" id="GO:0005737">
    <property type="term" value="C:cytoplasm"/>
    <property type="evidence" value="ECO:0007669"/>
    <property type="project" value="UniProtKB-SubCell"/>
</dbReference>
<dbReference type="InterPro" id="IPR050947">
    <property type="entry name" value="Archaeal_histone_HMF"/>
</dbReference>
<dbReference type="SUPFAM" id="SSF47113">
    <property type="entry name" value="Histone-fold"/>
    <property type="match status" value="1"/>
</dbReference>
<dbReference type="Gene3D" id="1.10.20.10">
    <property type="entry name" value="Histone, subunit A"/>
    <property type="match status" value="1"/>
</dbReference>
<evidence type="ECO:0000256" key="3">
    <source>
        <dbReference type="ARBA" id="ARBA00008264"/>
    </source>
</evidence>
<dbReference type="PANTHER" id="PTHR47828:SF1">
    <property type="entry name" value="ARCHAEAL HISTONE A"/>
    <property type="match status" value="1"/>
</dbReference>
<dbReference type="InterPro" id="IPR050004">
    <property type="entry name" value="HmfB-like"/>
</dbReference>
<keyword evidence="6" id="KW-0238">DNA-binding</keyword>
<dbReference type="NCBIfam" id="NF043032">
    <property type="entry name" value="archaea_histone"/>
    <property type="match status" value="1"/>
</dbReference>
<evidence type="ECO:0000256" key="1">
    <source>
        <dbReference type="ARBA" id="ARBA00004286"/>
    </source>
</evidence>
<evidence type="ECO:0000256" key="2">
    <source>
        <dbReference type="ARBA" id="ARBA00004496"/>
    </source>
</evidence>
<evidence type="ECO:0000256" key="5">
    <source>
        <dbReference type="ARBA" id="ARBA00022490"/>
    </source>
</evidence>
<gene>
    <name evidence="8" type="ORF">BXU00_01045</name>
</gene>
<organism evidence="8 9">
    <name type="scientific">Candidatus Nanoclepta minutus</name>
    <dbReference type="NCBI Taxonomy" id="1940235"/>
    <lineage>
        <taxon>Archaea</taxon>
        <taxon>Nanobdellota</taxon>
        <taxon>Candidatus Nanoclepta</taxon>
    </lineage>
</organism>
<dbReference type="Pfam" id="PF00808">
    <property type="entry name" value="CBFD_NFYB_HMF"/>
    <property type="match status" value="1"/>
</dbReference>
<dbReference type="GO" id="GO:0003677">
    <property type="term" value="F:DNA binding"/>
    <property type="evidence" value="ECO:0007669"/>
    <property type="project" value="UniProtKB-KW"/>
</dbReference>
<comment type="caution">
    <text evidence="8">The sequence shown here is derived from an EMBL/GenBank/DDBJ whole genome shotgun (WGS) entry which is preliminary data.</text>
</comment>
<dbReference type="InterPro" id="IPR009072">
    <property type="entry name" value="Histone-fold"/>
</dbReference>
<evidence type="ECO:0000256" key="4">
    <source>
        <dbReference type="ARBA" id="ARBA00022454"/>
    </source>
</evidence>
<evidence type="ECO:0000313" key="9">
    <source>
        <dbReference type="Proteomes" id="UP000266622"/>
    </source>
</evidence>
<comment type="similarity">
    <text evidence="3">Belongs to the archaeal histone HMF family.</text>
</comment>
<keyword evidence="5" id="KW-0963">Cytoplasm</keyword>
<protein>
    <submittedName>
        <fullName evidence="8">Histone</fullName>
    </submittedName>
</protein>
<dbReference type="Proteomes" id="UP000266622">
    <property type="component" value="Unassembled WGS sequence"/>
</dbReference>
<feature type="domain" description="Transcription factor CBF/NF-Y/archaeal histone" evidence="7">
    <location>
        <begin position="7"/>
        <end position="72"/>
    </location>
</feature>
<proteinExistence type="inferred from homology"/>
<comment type="subcellular location">
    <subcellularLocation>
        <location evidence="1">Chromosome</location>
    </subcellularLocation>
    <subcellularLocation>
        <location evidence="2">Cytoplasm</location>
    </subcellularLocation>
</comment>
<dbReference type="EMBL" id="MWMI01000001">
    <property type="protein sequence ID" value="RIB35670.1"/>
    <property type="molecule type" value="Genomic_DNA"/>
</dbReference>
<evidence type="ECO:0000313" key="8">
    <source>
        <dbReference type="EMBL" id="RIB35670.1"/>
    </source>
</evidence>
<dbReference type="PANTHER" id="PTHR47828">
    <property type="entry name" value="ARCHAEAL HISTONE A"/>
    <property type="match status" value="1"/>
</dbReference>
<dbReference type="InterPro" id="IPR003958">
    <property type="entry name" value="CBFA_NFYB_domain"/>
</dbReference>
<dbReference type="GO" id="GO:0005694">
    <property type="term" value="C:chromosome"/>
    <property type="evidence" value="ECO:0007669"/>
    <property type="project" value="UniProtKB-SubCell"/>
</dbReference>
<evidence type="ECO:0000256" key="6">
    <source>
        <dbReference type="ARBA" id="ARBA00023125"/>
    </source>
</evidence>
<keyword evidence="4" id="KW-0158">Chromosome</keyword>
<reference evidence="8 9" key="1">
    <citation type="journal article" date="2018" name="Syst. Appl. Microbiol.">
        <title>A new symbiotic nanoarchaeote (Candidatus Nanoclepta minutus) and its host (Zestosphaera tikiterensis gen. nov., sp. nov.) from a New Zealand hot spring.</title>
        <authorList>
            <person name="St John E."/>
            <person name="Liu Y."/>
            <person name="Podar M."/>
            <person name="Stott M.B."/>
            <person name="Meneghin J."/>
            <person name="Chen Z."/>
            <person name="Lagutin K."/>
            <person name="Mitchell K."/>
            <person name="Reysenbach A.L."/>
        </authorList>
    </citation>
    <scope>NUCLEOTIDE SEQUENCE [LARGE SCALE GENOMIC DNA]</scope>
    <source>
        <strain evidence="8">NZ3</strain>
    </source>
</reference>
<evidence type="ECO:0000259" key="7">
    <source>
        <dbReference type="Pfam" id="PF00808"/>
    </source>
</evidence>
<dbReference type="CDD" id="cd22909">
    <property type="entry name" value="HFD_archaea_histone-like"/>
    <property type="match status" value="1"/>
</dbReference>